<dbReference type="AlphaFoldDB" id="A0A7R6PU03"/>
<keyword evidence="2" id="KW-0812">Transmembrane</keyword>
<feature type="transmembrane region" description="Helical" evidence="2">
    <location>
        <begin position="6"/>
        <end position="34"/>
    </location>
</feature>
<organism evidence="3 4">
    <name type="scientific">Neptunomonas japonica JAMM 1380</name>
    <dbReference type="NCBI Taxonomy" id="1441457"/>
    <lineage>
        <taxon>Bacteria</taxon>
        <taxon>Pseudomonadati</taxon>
        <taxon>Pseudomonadota</taxon>
        <taxon>Gammaproteobacteria</taxon>
        <taxon>Oceanospirillales</taxon>
        <taxon>Oceanospirillaceae</taxon>
        <taxon>Neptunomonas</taxon>
    </lineage>
</organism>
<dbReference type="PIRSF" id="PIRSF016789">
    <property type="entry name" value="DUF454"/>
    <property type="match status" value="1"/>
</dbReference>
<dbReference type="InterPro" id="IPR007401">
    <property type="entry name" value="DUF454"/>
</dbReference>
<evidence type="ECO:0000313" key="4">
    <source>
        <dbReference type="Proteomes" id="UP000595332"/>
    </source>
</evidence>
<reference evidence="3 4" key="1">
    <citation type="journal article" date="2008" name="Int. J. Syst. Evol. Microbiol.">
        <title>Neptunomonas japonica sp. nov., an Osedax japonicus symbiont-like bacterium isolated from sediment adjacent to sperm whale carcasses off Kagoshima, Japan.</title>
        <authorList>
            <person name="Miyazaki M."/>
            <person name="Nogi Y."/>
            <person name="Fujiwara Y."/>
            <person name="Kawato M."/>
            <person name="Kubokawa K."/>
            <person name="Horikoshi K."/>
        </authorList>
    </citation>
    <scope>NUCLEOTIDE SEQUENCE [LARGE SCALE GENOMIC DNA]</scope>
    <source>
        <strain evidence="3 4">JAMM 1380</strain>
    </source>
</reference>
<feature type="transmembrane region" description="Helical" evidence="2">
    <location>
        <begin position="94"/>
        <end position="111"/>
    </location>
</feature>
<evidence type="ECO:0000256" key="1">
    <source>
        <dbReference type="PIRNR" id="PIRNR016789"/>
    </source>
</evidence>
<evidence type="ECO:0000256" key="2">
    <source>
        <dbReference type="SAM" id="Phobius"/>
    </source>
</evidence>
<keyword evidence="4" id="KW-1185">Reference proteome</keyword>
<accession>A0A7R6PU03</accession>
<dbReference type="EMBL" id="AP014546">
    <property type="protein sequence ID" value="BBB30440.1"/>
    <property type="molecule type" value="Genomic_DNA"/>
</dbReference>
<name>A0A7R6PU03_9GAMM</name>
<keyword evidence="1" id="KW-0997">Cell inner membrane</keyword>
<keyword evidence="1" id="KW-1003">Cell membrane</keyword>
<keyword evidence="1 2" id="KW-0472">Membrane</keyword>
<feature type="transmembrane region" description="Helical" evidence="2">
    <location>
        <begin position="72"/>
        <end position="88"/>
    </location>
</feature>
<dbReference type="Pfam" id="PF04304">
    <property type="entry name" value="DUF454"/>
    <property type="match status" value="1"/>
</dbReference>
<gene>
    <name evidence="3" type="ORF">NEJAP_2495</name>
</gene>
<comment type="subcellular location">
    <subcellularLocation>
        <location evidence="1">Cell inner membrane</location>
        <topology evidence="1">Multi-pass membrane protein</topology>
    </subcellularLocation>
</comment>
<dbReference type="GO" id="GO:0005886">
    <property type="term" value="C:plasma membrane"/>
    <property type="evidence" value="ECO:0007669"/>
    <property type="project" value="UniProtKB-SubCell"/>
</dbReference>
<keyword evidence="2" id="KW-1133">Transmembrane helix</keyword>
<dbReference type="Proteomes" id="UP000595332">
    <property type="component" value="Chromosome"/>
</dbReference>
<evidence type="ECO:0000313" key="3">
    <source>
        <dbReference type="EMBL" id="BBB30440.1"/>
    </source>
</evidence>
<dbReference type="PANTHER" id="PTHR35813">
    <property type="entry name" value="INNER MEMBRANE PROTEIN YBAN"/>
    <property type="match status" value="1"/>
</dbReference>
<dbReference type="PANTHER" id="PTHR35813:SF1">
    <property type="entry name" value="INNER MEMBRANE PROTEIN YBAN"/>
    <property type="match status" value="1"/>
</dbReference>
<sequence>MIGCGWFFIALGAIGVVLPILPTTPFLILALGCFAKSSPRFHQMLLNNRWFGPALKEWESTHRMSRQTKKRSTLMIIATFSISILILSDRPYLQLMLVSCASILLFFLWRIKEAPPS</sequence>
<proteinExistence type="predicted"/>
<protein>
    <recommendedName>
        <fullName evidence="1">Inner membrane protein</fullName>
    </recommendedName>
</protein>
<dbReference type="KEGG" id="njp:NEJAP_2495"/>